<evidence type="ECO:0000313" key="4">
    <source>
        <dbReference type="Proteomes" id="UP000315522"/>
    </source>
</evidence>
<accession>A0A559M3Y3</accession>
<dbReference type="InterPro" id="IPR001810">
    <property type="entry name" value="F-box_dom"/>
</dbReference>
<name>A0A559M3Y3_9HELO</name>
<protein>
    <recommendedName>
        <fullName evidence="2">F-box domain-containing protein</fullName>
    </recommendedName>
</protein>
<dbReference type="EMBL" id="QGML01002262">
    <property type="protein sequence ID" value="TVY87639.1"/>
    <property type="molecule type" value="Genomic_DNA"/>
</dbReference>
<evidence type="ECO:0000256" key="1">
    <source>
        <dbReference type="SAM" id="MobiDB-lite"/>
    </source>
</evidence>
<dbReference type="PROSITE" id="PS50181">
    <property type="entry name" value="FBOX"/>
    <property type="match status" value="1"/>
</dbReference>
<dbReference type="AlphaFoldDB" id="A0A559M3Y3"/>
<evidence type="ECO:0000259" key="2">
    <source>
        <dbReference type="PROSITE" id="PS50181"/>
    </source>
</evidence>
<comment type="caution">
    <text evidence="3">The sequence shown here is derived from an EMBL/GenBank/DDBJ whole genome shotgun (WGS) entry which is preliminary data.</text>
</comment>
<proteinExistence type="predicted"/>
<reference evidence="3 4" key="1">
    <citation type="submission" date="2018-05" db="EMBL/GenBank/DDBJ databases">
        <title>Genome sequencing and assembly of the regulated plant pathogen Lachnellula willkommii and related sister species for the development of diagnostic species identification markers.</title>
        <authorList>
            <person name="Giroux E."/>
            <person name="Bilodeau G."/>
        </authorList>
    </citation>
    <scope>NUCLEOTIDE SEQUENCE [LARGE SCALE GENOMIC DNA]</scope>
    <source>
        <strain evidence="3 4">CBS 172.35</strain>
    </source>
</reference>
<organism evidence="3 4">
    <name type="scientific">Lachnellula willkommii</name>
    <dbReference type="NCBI Taxonomy" id="215461"/>
    <lineage>
        <taxon>Eukaryota</taxon>
        <taxon>Fungi</taxon>
        <taxon>Dikarya</taxon>
        <taxon>Ascomycota</taxon>
        <taxon>Pezizomycotina</taxon>
        <taxon>Leotiomycetes</taxon>
        <taxon>Helotiales</taxon>
        <taxon>Lachnaceae</taxon>
        <taxon>Lachnellula</taxon>
    </lineage>
</organism>
<feature type="region of interest" description="Disordered" evidence="1">
    <location>
        <begin position="1"/>
        <end position="68"/>
    </location>
</feature>
<dbReference type="InterPro" id="IPR036047">
    <property type="entry name" value="F-box-like_dom_sf"/>
</dbReference>
<dbReference type="Proteomes" id="UP000315522">
    <property type="component" value="Unassembled WGS sequence"/>
</dbReference>
<evidence type="ECO:0000313" key="3">
    <source>
        <dbReference type="EMBL" id="TVY87639.1"/>
    </source>
</evidence>
<feature type="domain" description="F-box" evidence="2">
    <location>
        <begin position="83"/>
        <end position="138"/>
    </location>
</feature>
<sequence>MVATRKSTCHGAKGELTRSTKNQALANSKVAPTRQSKRKAVQETAQKRESESATTSKSRKRVKKEPPSYLQKAYQAENGPNHTVQLLNLPKEVFDGIASWLDPDGLTCLSLTCKEILSFVGTESWLECRSRRQAWEKSLHPTMGPLYSLLPLLARDAPHLVHCIVCAALHPPLKPPREHRKTKLTNTCFGPFAHIDYTPIASGEHGGYSLVWEHILEARKSLLPDTGDKPGPLIELLGGTFTIPRERLTHTLNSSGRQIGKYLVLKQDHVFRGTNPRAPLRVADIINLKIRICPHQTTSTQKPETGRYTKSRLPGGLLCHSIAAAAPLVLRVGVPAPSMFCAPTPSEKKQMESIVPGVDELWTCRACPTKWHVRYNGHGAGEFKITAWQSFGDTPYRAQEYWKMLVRREMSNLSADKRNSEFFLTKKQYLDFGIDE</sequence>
<gene>
    <name evidence="3" type="ORF">LAWI1_G008787</name>
</gene>
<keyword evidence="4" id="KW-1185">Reference proteome</keyword>
<dbReference type="SUPFAM" id="SSF81383">
    <property type="entry name" value="F-box domain"/>
    <property type="match status" value="1"/>
</dbReference>